<feature type="domain" description="Fatty acid desaturase" evidence="3">
    <location>
        <begin position="91"/>
        <end position="320"/>
    </location>
</feature>
<accession>A0A381YCA3</accession>
<gene>
    <name evidence="4" type="ORF">METZ01_LOCUS127512</name>
</gene>
<feature type="transmembrane region" description="Helical" evidence="2">
    <location>
        <begin position="168"/>
        <end position="185"/>
    </location>
</feature>
<dbReference type="AlphaFoldDB" id="A0A381YCA3"/>
<protein>
    <recommendedName>
        <fullName evidence="3">Fatty acid desaturase domain-containing protein</fullName>
    </recommendedName>
</protein>
<sequence>MTEFHNTTGQLINEEELDPDHNSGRRNTERTEELDGAKKFESRRPVGLLTEQQMKKFSRRSDTIPLVYCLGHYTLIGLLGWFTWITFPQLLCVVVLLIHAFVLGFLFSPLHECAHGTAFRSRWINETVLWLTSLVYIVPPYFFRYFHLGHHRYTQVPGKDPSLVLPEPATFLQYLWYCASLWFWWRNISWIIKHAAGIVDPASNAYVPKARLHLMMLEARIMLGIYCLVALLLFSSGYGWTLLLCWLLPRFLGEPIQRILRVAEHVGCEESPDLLKNTRTTLSNRIVHLIAWQMPFHSEHHLYPNVPFYHLEKIHKHVANRVIVEPEGYVAGQRKIIQWLRNRP</sequence>
<feature type="compositionally biased region" description="Polar residues" evidence="1">
    <location>
        <begin position="1"/>
        <end position="11"/>
    </location>
</feature>
<organism evidence="4">
    <name type="scientific">marine metagenome</name>
    <dbReference type="NCBI Taxonomy" id="408172"/>
    <lineage>
        <taxon>unclassified sequences</taxon>
        <taxon>metagenomes</taxon>
        <taxon>ecological metagenomes</taxon>
    </lineage>
</organism>
<dbReference type="Pfam" id="PF00487">
    <property type="entry name" value="FA_desaturase"/>
    <property type="match status" value="1"/>
</dbReference>
<keyword evidence="2" id="KW-0812">Transmembrane</keyword>
<feature type="transmembrane region" description="Helical" evidence="2">
    <location>
        <begin position="128"/>
        <end position="148"/>
    </location>
</feature>
<dbReference type="PANTHER" id="PTHR12879">
    <property type="entry name" value="SPHINGOLIPID DELTA 4 DESATURASE/C-4 HYDROXYLASE PROTEIN DES2"/>
    <property type="match status" value="1"/>
</dbReference>
<keyword evidence="2" id="KW-1133">Transmembrane helix</keyword>
<dbReference type="InterPro" id="IPR005804">
    <property type="entry name" value="FA_desaturase_dom"/>
</dbReference>
<feature type="transmembrane region" description="Helical" evidence="2">
    <location>
        <begin position="63"/>
        <end position="82"/>
    </location>
</feature>
<proteinExistence type="predicted"/>
<dbReference type="GO" id="GO:0042284">
    <property type="term" value="F:sphingolipid delta-4 desaturase activity"/>
    <property type="evidence" value="ECO:0007669"/>
    <property type="project" value="TreeGrafter"/>
</dbReference>
<dbReference type="GO" id="GO:0016020">
    <property type="term" value="C:membrane"/>
    <property type="evidence" value="ECO:0007669"/>
    <property type="project" value="GOC"/>
</dbReference>
<evidence type="ECO:0000259" key="3">
    <source>
        <dbReference type="Pfam" id="PF00487"/>
    </source>
</evidence>
<dbReference type="EMBL" id="UINC01017888">
    <property type="protein sequence ID" value="SVA74658.1"/>
    <property type="molecule type" value="Genomic_DNA"/>
</dbReference>
<evidence type="ECO:0000256" key="2">
    <source>
        <dbReference type="SAM" id="Phobius"/>
    </source>
</evidence>
<evidence type="ECO:0000256" key="1">
    <source>
        <dbReference type="SAM" id="MobiDB-lite"/>
    </source>
</evidence>
<dbReference type="GO" id="GO:0046513">
    <property type="term" value="P:ceramide biosynthetic process"/>
    <property type="evidence" value="ECO:0007669"/>
    <property type="project" value="TreeGrafter"/>
</dbReference>
<reference evidence="4" key="1">
    <citation type="submission" date="2018-05" db="EMBL/GenBank/DDBJ databases">
        <authorList>
            <person name="Lanie J.A."/>
            <person name="Ng W.-L."/>
            <person name="Kazmierczak K.M."/>
            <person name="Andrzejewski T.M."/>
            <person name="Davidsen T.M."/>
            <person name="Wayne K.J."/>
            <person name="Tettelin H."/>
            <person name="Glass J.I."/>
            <person name="Rusch D."/>
            <person name="Podicherti R."/>
            <person name="Tsui H.-C.T."/>
            <person name="Winkler M.E."/>
        </authorList>
    </citation>
    <scope>NUCLEOTIDE SEQUENCE</scope>
</reference>
<evidence type="ECO:0000313" key="4">
    <source>
        <dbReference type="EMBL" id="SVA74658.1"/>
    </source>
</evidence>
<keyword evidence="2" id="KW-0472">Membrane</keyword>
<name>A0A381YCA3_9ZZZZ</name>
<feature type="transmembrane region" description="Helical" evidence="2">
    <location>
        <begin position="221"/>
        <end position="249"/>
    </location>
</feature>
<feature type="non-terminal residue" evidence="4">
    <location>
        <position position="344"/>
    </location>
</feature>
<feature type="region of interest" description="Disordered" evidence="1">
    <location>
        <begin position="1"/>
        <end position="36"/>
    </location>
</feature>
<feature type="compositionally biased region" description="Basic and acidic residues" evidence="1">
    <location>
        <begin position="19"/>
        <end position="36"/>
    </location>
</feature>
<feature type="transmembrane region" description="Helical" evidence="2">
    <location>
        <begin position="88"/>
        <end position="107"/>
    </location>
</feature>
<dbReference type="PANTHER" id="PTHR12879:SF8">
    <property type="entry name" value="SPHINGOLIPID DELTA(4)-DESATURASE DES1"/>
    <property type="match status" value="1"/>
</dbReference>